<proteinExistence type="predicted"/>
<keyword evidence="4" id="KW-1185">Reference proteome</keyword>
<dbReference type="InterPro" id="IPR001138">
    <property type="entry name" value="Zn2Cys6_DnaBD"/>
</dbReference>
<dbReference type="SUPFAM" id="SSF57701">
    <property type="entry name" value="Zn2/Cys6 DNA-binding domain"/>
    <property type="match status" value="1"/>
</dbReference>
<dbReference type="Gene3D" id="4.10.240.10">
    <property type="entry name" value="Zn(2)-C6 fungal-type DNA-binding domain"/>
    <property type="match status" value="1"/>
</dbReference>
<dbReference type="EMBL" id="KV417271">
    <property type="protein sequence ID" value="KZO99784.1"/>
    <property type="molecule type" value="Genomic_DNA"/>
</dbReference>
<protein>
    <recommendedName>
        <fullName evidence="2">Zn(2)-C6 fungal-type domain-containing protein</fullName>
    </recommendedName>
</protein>
<dbReference type="PROSITE" id="PS50048">
    <property type="entry name" value="ZN2_CY6_FUNGAL_2"/>
    <property type="match status" value="1"/>
</dbReference>
<sequence>MAFYPEEQDDPPAIQPAAVAYQPYTPIFWNAPRTSVQHQGIPPLDEDAHRTVMGDGGGQMTYYDNGLPNPLTYEPMLDTSLPYQVPSQLAFPGTFMMTPPGSLSPPVQSSPTCRNPSARHPPAAYLPIGDYAVSGNPSPTALAYHSPTQFSEGFIPPMPAYGYSTNPDVTSVQHVFRSVPRPIIDPQSVVDMPTLSGEPFQPLTIQQPYSPATPYEEPSSSLNERYTSNRFNAEQDSPSPIAQDNEEQVQYHTPPLSESVEDSEEESDPRRLYGMQCRKKNGHPHVACYHCKHRKMKCDGKVYDRDGRPWCEPCIERRGPCYWPATYHRYMMEDHAQAVARVQATLQGNPATYESLPDRFDPNKCFERASWSWCYNPETGKNQFDENPQDEGRKRRRRSRLYNWWDVFSAPESSLVATGAAH</sequence>
<gene>
    <name evidence="3" type="ORF">CALVIDRAFT_534207</name>
</gene>
<dbReference type="GO" id="GO:0008270">
    <property type="term" value="F:zinc ion binding"/>
    <property type="evidence" value="ECO:0007669"/>
    <property type="project" value="InterPro"/>
</dbReference>
<evidence type="ECO:0000313" key="3">
    <source>
        <dbReference type="EMBL" id="KZO99784.1"/>
    </source>
</evidence>
<accession>A0A167QI61</accession>
<feature type="region of interest" description="Disordered" evidence="1">
    <location>
        <begin position="193"/>
        <end position="268"/>
    </location>
</feature>
<organism evidence="3 4">
    <name type="scientific">Calocera viscosa (strain TUFC12733)</name>
    <dbReference type="NCBI Taxonomy" id="1330018"/>
    <lineage>
        <taxon>Eukaryota</taxon>
        <taxon>Fungi</taxon>
        <taxon>Dikarya</taxon>
        <taxon>Basidiomycota</taxon>
        <taxon>Agaricomycotina</taxon>
        <taxon>Dacrymycetes</taxon>
        <taxon>Dacrymycetales</taxon>
        <taxon>Dacrymycetaceae</taxon>
        <taxon>Calocera</taxon>
    </lineage>
</organism>
<evidence type="ECO:0000259" key="2">
    <source>
        <dbReference type="PROSITE" id="PS50048"/>
    </source>
</evidence>
<dbReference type="PROSITE" id="PS00463">
    <property type="entry name" value="ZN2_CY6_FUNGAL_1"/>
    <property type="match status" value="1"/>
</dbReference>
<feature type="domain" description="Zn(2)-C6 fungal-type" evidence="2">
    <location>
        <begin position="287"/>
        <end position="323"/>
    </location>
</feature>
<dbReference type="Pfam" id="PF00172">
    <property type="entry name" value="Zn_clus"/>
    <property type="match status" value="1"/>
</dbReference>
<dbReference type="Proteomes" id="UP000076738">
    <property type="component" value="Unassembled WGS sequence"/>
</dbReference>
<reference evidence="3 4" key="1">
    <citation type="journal article" date="2016" name="Mol. Biol. Evol.">
        <title>Comparative Genomics of Early-Diverging Mushroom-Forming Fungi Provides Insights into the Origins of Lignocellulose Decay Capabilities.</title>
        <authorList>
            <person name="Nagy L.G."/>
            <person name="Riley R."/>
            <person name="Tritt A."/>
            <person name="Adam C."/>
            <person name="Daum C."/>
            <person name="Floudas D."/>
            <person name="Sun H."/>
            <person name="Yadav J.S."/>
            <person name="Pangilinan J."/>
            <person name="Larsson K.H."/>
            <person name="Matsuura K."/>
            <person name="Barry K."/>
            <person name="Labutti K."/>
            <person name="Kuo R."/>
            <person name="Ohm R.A."/>
            <person name="Bhattacharya S.S."/>
            <person name="Shirouzu T."/>
            <person name="Yoshinaga Y."/>
            <person name="Martin F.M."/>
            <person name="Grigoriev I.V."/>
            <person name="Hibbett D.S."/>
        </authorList>
    </citation>
    <scope>NUCLEOTIDE SEQUENCE [LARGE SCALE GENOMIC DNA]</scope>
    <source>
        <strain evidence="3 4">TUFC12733</strain>
    </source>
</reference>
<dbReference type="InterPro" id="IPR036864">
    <property type="entry name" value="Zn2-C6_fun-type_DNA-bd_sf"/>
</dbReference>
<feature type="compositionally biased region" description="Polar residues" evidence="1">
    <location>
        <begin position="218"/>
        <end position="242"/>
    </location>
</feature>
<dbReference type="AlphaFoldDB" id="A0A167QI61"/>
<dbReference type="GO" id="GO:0000981">
    <property type="term" value="F:DNA-binding transcription factor activity, RNA polymerase II-specific"/>
    <property type="evidence" value="ECO:0007669"/>
    <property type="project" value="InterPro"/>
</dbReference>
<dbReference type="OrthoDB" id="2309723at2759"/>
<name>A0A167QI61_CALVF</name>
<evidence type="ECO:0000313" key="4">
    <source>
        <dbReference type="Proteomes" id="UP000076738"/>
    </source>
</evidence>
<evidence type="ECO:0000256" key="1">
    <source>
        <dbReference type="SAM" id="MobiDB-lite"/>
    </source>
</evidence>